<evidence type="ECO:0000313" key="2">
    <source>
        <dbReference type="EMBL" id="RIA98155.1"/>
    </source>
</evidence>
<accession>A0A397TNR8</accession>
<feature type="transmembrane region" description="Helical" evidence="1">
    <location>
        <begin position="70"/>
        <end position="94"/>
    </location>
</feature>
<organism evidence="2 3">
    <name type="scientific">Glomus cerebriforme</name>
    <dbReference type="NCBI Taxonomy" id="658196"/>
    <lineage>
        <taxon>Eukaryota</taxon>
        <taxon>Fungi</taxon>
        <taxon>Fungi incertae sedis</taxon>
        <taxon>Mucoromycota</taxon>
        <taxon>Glomeromycotina</taxon>
        <taxon>Glomeromycetes</taxon>
        <taxon>Glomerales</taxon>
        <taxon>Glomeraceae</taxon>
        <taxon>Glomus</taxon>
    </lineage>
</organism>
<dbReference type="AlphaFoldDB" id="A0A397TNR8"/>
<reference evidence="2 3" key="1">
    <citation type="submission" date="2018-06" db="EMBL/GenBank/DDBJ databases">
        <title>Comparative genomics reveals the genomic features of Rhizophagus irregularis, R. cerebriforme, R. diaphanum and Gigaspora rosea, and their symbiotic lifestyle signature.</title>
        <authorList>
            <person name="Morin E."/>
            <person name="San Clemente H."/>
            <person name="Chen E.C.H."/>
            <person name="De La Providencia I."/>
            <person name="Hainaut M."/>
            <person name="Kuo A."/>
            <person name="Kohler A."/>
            <person name="Murat C."/>
            <person name="Tang N."/>
            <person name="Roy S."/>
            <person name="Loubradou J."/>
            <person name="Henrissat B."/>
            <person name="Grigoriev I.V."/>
            <person name="Corradi N."/>
            <person name="Roux C."/>
            <person name="Martin F.M."/>
        </authorList>
    </citation>
    <scope>NUCLEOTIDE SEQUENCE [LARGE SCALE GENOMIC DNA]</scope>
    <source>
        <strain evidence="2 3">DAOM 227022</strain>
    </source>
</reference>
<name>A0A397TNR8_9GLOM</name>
<keyword evidence="1" id="KW-0812">Transmembrane</keyword>
<protein>
    <submittedName>
        <fullName evidence="2">Uncharacterized protein</fullName>
    </submittedName>
</protein>
<evidence type="ECO:0000256" key="1">
    <source>
        <dbReference type="SAM" id="Phobius"/>
    </source>
</evidence>
<proteinExistence type="predicted"/>
<feature type="transmembrane region" description="Helical" evidence="1">
    <location>
        <begin position="46"/>
        <end position="63"/>
    </location>
</feature>
<keyword evidence="3" id="KW-1185">Reference proteome</keyword>
<sequence length="125" mass="14602">MAVILLEILENLQNLWIQISELLPTNTTQTFEALKSNLETNQVSDYVMFLVIFLLLYVLYSIVKMIVRWLLGTFVGMIKFGSYIATGIILYWIYLSIDVEKGNEELRVTKERLMKSAQEFVRDEL</sequence>
<dbReference type="Proteomes" id="UP000265703">
    <property type="component" value="Unassembled WGS sequence"/>
</dbReference>
<keyword evidence="1" id="KW-0472">Membrane</keyword>
<keyword evidence="1" id="KW-1133">Transmembrane helix</keyword>
<dbReference type="EMBL" id="QKYT01000020">
    <property type="protein sequence ID" value="RIA98155.1"/>
    <property type="molecule type" value="Genomic_DNA"/>
</dbReference>
<dbReference type="OrthoDB" id="2322839at2759"/>
<gene>
    <name evidence="2" type="ORF">C1645_813205</name>
</gene>
<comment type="caution">
    <text evidence="2">The sequence shown here is derived from an EMBL/GenBank/DDBJ whole genome shotgun (WGS) entry which is preliminary data.</text>
</comment>
<evidence type="ECO:0000313" key="3">
    <source>
        <dbReference type="Proteomes" id="UP000265703"/>
    </source>
</evidence>